<evidence type="ECO:0000259" key="2">
    <source>
        <dbReference type="Pfam" id="PF00857"/>
    </source>
</evidence>
<accession>K0PWG4</accession>
<comment type="caution">
    <text evidence="3">The sequence shown here is derived from an EMBL/GenBank/DDBJ whole genome shotgun (WGS) entry which is preliminary data.</text>
</comment>
<proteinExistence type="predicted"/>
<dbReference type="PANTHER" id="PTHR43540:SF6">
    <property type="entry name" value="ISOCHORISMATASE-LIKE DOMAIN-CONTAINING PROTEIN"/>
    <property type="match status" value="1"/>
</dbReference>
<dbReference type="SUPFAM" id="SSF52499">
    <property type="entry name" value="Isochorismatase-like hydrolases"/>
    <property type="match status" value="1"/>
</dbReference>
<dbReference type="GO" id="GO:0016787">
    <property type="term" value="F:hydrolase activity"/>
    <property type="evidence" value="ECO:0007669"/>
    <property type="project" value="UniProtKB-KW"/>
</dbReference>
<dbReference type="Pfam" id="PF00857">
    <property type="entry name" value="Isochorismatase"/>
    <property type="match status" value="1"/>
</dbReference>
<organism evidence="3 4">
    <name type="scientific">Rhizobium mesoamericanum STM3625</name>
    <dbReference type="NCBI Taxonomy" id="1211777"/>
    <lineage>
        <taxon>Bacteria</taxon>
        <taxon>Pseudomonadati</taxon>
        <taxon>Pseudomonadota</taxon>
        <taxon>Alphaproteobacteria</taxon>
        <taxon>Hyphomicrobiales</taxon>
        <taxon>Rhizobiaceae</taxon>
        <taxon>Rhizobium/Agrobacterium group</taxon>
        <taxon>Rhizobium</taxon>
    </lineage>
</organism>
<dbReference type="Gene3D" id="3.40.50.850">
    <property type="entry name" value="Isochorismatase-like"/>
    <property type="match status" value="1"/>
</dbReference>
<dbReference type="Proteomes" id="UP000009319">
    <property type="component" value="Unassembled WGS sequence"/>
</dbReference>
<dbReference type="InterPro" id="IPR050272">
    <property type="entry name" value="Isochorismatase-like_hydrls"/>
</dbReference>
<dbReference type="HOGENOM" id="CLU_068979_8_2_5"/>
<name>K0PWG4_9HYPH</name>
<dbReference type="CDD" id="cd00431">
    <property type="entry name" value="cysteine_hydrolases"/>
    <property type="match status" value="1"/>
</dbReference>
<dbReference type="InterPro" id="IPR036380">
    <property type="entry name" value="Isochorismatase-like_sf"/>
</dbReference>
<keyword evidence="1 3" id="KW-0378">Hydrolase</keyword>
<feature type="domain" description="Isochorismatase-like" evidence="2">
    <location>
        <begin position="50"/>
        <end position="227"/>
    </location>
</feature>
<evidence type="ECO:0000313" key="3">
    <source>
        <dbReference type="EMBL" id="CCM75622.1"/>
    </source>
</evidence>
<dbReference type="PANTHER" id="PTHR43540">
    <property type="entry name" value="PEROXYUREIDOACRYLATE/UREIDOACRYLATE AMIDOHYDROLASE-RELATED"/>
    <property type="match status" value="1"/>
</dbReference>
<dbReference type="AlphaFoldDB" id="K0PWG4"/>
<dbReference type="InterPro" id="IPR000868">
    <property type="entry name" value="Isochorismatase-like_dom"/>
</dbReference>
<reference evidence="3 4" key="1">
    <citation type="journal article" date="2013" name="Genome Announc.">
        <title>Draft Genome Sequence of Rhizobium mesoamericanum STM3625, a Nitrogen-Fixing Symbiont of Mimosa pudica Isolated in French Guiana (South America).</title>
        <authorList>
            <person name="Moulin L."/>
            <person name="Mornico D."/>
            <person name="Melkonian R."/>
            <person name="Klonowska A."/>
        </authorList>
    </citation>
    <scope>NUCLEOTIDE SEQUENCE [LARGE SCALE GENOMIC DNA]</scope>
    <source>
        <strain evidence="3 4">STM3625</strain>
    </source>
</reference>
<protein>
    <submittedName>
        <fullName evidence="3">Isochorismatase hydrolase</fullName>
    </submittedName>
</protein>
<keyword evidence="4" id="KW-1185">Reference proteome</keyword>
<dbReference type="EMBL" id="CANI01000018">
    <property type="protein sequence ID" value="CCM75622.1"/>
    <property type="molecule type" value="Genomic_DNA"/>
</dbReference>
<evidence type="ECO:0000313" key="4">
    <source>
        <dbReference type="Proteomes" id="UP000009319"/>
    </source>
</evidence>
<gene>
    <name evidence="3" type="ORF">BN77_2791</name>
</gene>
<sequence length="240" mass="26439">MGSDQGGAIAQLAGPRPKLHNWLIEQGEYERQEQRRGRRHAYESVDARQTALIVIDMVPFFVEESGYCRGTLPNIIRLADALRTAGGKVTWVVPGSNQPHPDLTREFFGDEIAEVYRRSGGVGPLSRRVWAGLSPRAEDLYFEKSAYSAFFPGSSDAPAVLRARGIDTVLITGTLTNICCESSARDAYASGFRVIFIADGTAARRDQEHNAALHNIYRSFGDVRPTDEVIALLSAKQALR</sequence>
<evidence type="ECO:0000256" key="1">
    <source>
        <dbReference type="ARBA" id="ARBA00022801"/>
    </source>
</evidence>
<dbReference type="eggNOG" id="COG1335">
    <property type="taxonomic scope" value="Bacteria"/>
</dbReference>
<dbReference type="STRING" id="1211777.BN77_2791"/>